<feature type="site" description="Increases nucleophilicity of active site Cys" evidence="7">
    <location>
        <position position="418"/>
    </location>
</feature>
<reference evidence="11" key="1">
    <citation type="journal article" date="2019" name="Int. J. Syst. Evol. Microbiol.">
        <title>The Global Catalogue of Microorganisms (GCM) 10K type strain sequencing project: providing services to taxonomists for standard genome sequencing and annotation.</title>
        <authorList>
            <consortium name="The Broad Institute Genomics Platform"/>
            <consortium name="The Broad Institute Genome Sequencing Center for Infectious Disease"/>
            <person name="Wu L."/>
            <person name="Ma J."/>
        </authorList>
    </citation>
    <scope>NUCLEOTIDE SEQUENCE [LARGE SCALE GENOMIC DNA]</scope>
    <source>
        <strain evidence="11">JCM 19125</strain>
    </source>
</reference>
<feature type="active site" description="Nucleophile" evidence="7">
    <location>
        <position position="328"/>
    </location>
</feature>
<dbReference type="InterPro" id="IPR027417">
    <property type="entry name" value="P-loop_NTPase"/>
</dbReference>
<feature type="domain" description="CobB/CobQ-like glutamine amidotransferase" evidence="9">
    <location>
        <begin position="247"/>
        <end position="424"/>
    </location>
</feature>
<evidence type="ECO:0000313" key="10">
    <source>
        <dbReference type="EMBL" id="GAA4900626.1"/>
    </source>
</evidence>
<keyword evidence="3 7" id="KW-0547">Nucleotide-binding</keyword>
<comment type="catalytic activity">
    <reaction evidence="7">
        <text>hydrogenobyrinate + 2 L-glutamine + 2 ATP + 2 H2O = hydrogenobyrinate a,c-diamide + 2 L-glutamate + 2 ADP + 2 phosphate + 2 H(+)</text>
        <dbReference type="Rhea" id="RHEA:12544"/>
        <dbReference type="ChEBI" id="CHEBI:15377"/>
        <dbReference type="ChEBI" id="CHEBI:15378"/>
        <dbReference type="ChEBI" id="CHEBI:29985"/>
        <dbReference type="ChEBI" id="CHEBI:30616"/>
        <dbReference type="ChEBI" id="CHEBI:43474"/>
        <dbReference type="ChEBI" id="CHEBI:58359"/>
        <dbReference type="ChEBI" id="CHEBI:77873"/>
        <dbReference type="ChEBI" id="CHEBI:77874"/>
        <dbReference type="ChEBI" id="CHEBI:456216"/>
        <dbReference type="EC" id="6.3.5.9"/>
    </reaction>
</comment>
<dbReference type="NCBIfam" id="NF002204">
    <property type="entry name" value="PRK01077.1"/>
    <property type="match status" value="1"/>
</dbReference>
<comment type="miscellaneous">
    <text evidence="7">The a and c carboxylates of hydrogenobyrinate are activated for nucleophilic attack via formation of a phosphorylated intermediate by ATP. CobB catalyzes first the amidation of the c-carboxylate, and then that of the a-carboxylate.</text>
</comment>
<comment type="function">
    <text evidence="7">Catalyzes the ATP-dependent amidation of the two carboxylate groups at positions a and c of hydrogenobyrinate, using either L-glutamine or ammonia as the nitrogen source.</text>
</comment>
<dbReference type="Pfam" id="PF01656">
    <property type="entry name" value="CbiA"/>
    <property type="match status" value="1"/>
</dbReference>
<sequence>MSRIVVAAPSSGSGKTTVATGLMAALRARGLTVSPFKVGPDYIDPGYHALATGRPGRNLDPVLCGEGLVAPLFAHGAEGADVAVVEGVMGLFDGRLGTRGEGSTAHVARLLEAPVVLVVDARHTSRTVGAVALGMARFDPAVRVAGVVLNQVGSQRHAAEARAAVEEAGLPVLGALPRNLGIEAPSRHLGLVPAAERNDAKIAAMGEAVAAHVDLDAVLELARTAPPLGVAPWRPAARPVQAPRVVAVAGGRAFTFRYPETDELLAAGGCRVVEFDPLRDTVLPAGTAGLWLGGGFPEVHAAELAANTALLAEVRDAVRSGMPTVAECAGLLYLCRTLDGVPMAGAVDADAAMGPRLTLGYRTATAERPSLLGRPGEVVTGHEFHRTRLLDRPDADPAWLLPHPDGVATETLHASYLHVHWAGHPQLAARFVEGVHA</sequence>
<accession>A0ABP9FG76</accession>
<dbReference type="Gene3D" id="3.40.50.300">
    <property type="entry name" value="P-loop containing nucleotide triphosphate hydrolases"/>
    <property type="match status" value="2"/>
</dbReference>
<keyword evidence="11" id="KW-1185">Reference proteome</keyword>
<evidence type="ECO:0000256" key="6">
    <source>
        <dbReference type="ARBA" id="ARBA00022962"/>
    </source>
</evidence>
<dbReference type="EC" id="6.3.5.9" evidence="7"/>
<evidence type="ECO:0000256" key="5">
    <source>
        <dbReference type="ARBA" id="ARBA00022842"/>
    </source>
</evidence>
<evidence type="ECO:0000256" key="4">
    <source>
        <dbReference type="ARBA" id="ARBA00022840"/>
    </source>
</evidence>
<comment type="similarity">
    <text evidence="7">Belongs to the CobB/CbiA family.</text>
</comment>
<protein>
    <recommendedName>
        <fullName evidence="7">Hydrogenobyrinate a,c-diamide synthase</fullName>
        <ecNumber evidence="7">6.3.5.9</ecNumber>
    </recommendedName>
    <alternativeName>
        <fullName evidence="7">Hydrogenobyrinic acid a,c-diamide synthase</fullName>
    </alternativeName>
</protein>
<comment type="cofactor">
    <cofactor evidence="1 7">
        <name>Mg(2+)</name>
        <dbReference type="ChEBI" id="CHEBI:18420"/>
    </cofactor>
</comment>
<keyword evidence="2 7" id="KW-0436">Ligase</keyword>
<dbReference type="PANTHER" id="PTHR43873">
    <property type="entry name" value="COBYRINATE A,C-DIAMIDE SYNTHASE"/>
    <property type="match status" value="1"/>
</dbReference>
<dbReference type="Proteomes" id="UP001501521">
    <property type="component" value="Unassembled WGS sequence"/>
</dbReference>
<dbReference type="SUPFAM" id="SSF52540">
    <property type="entry name" value="P-loop containing nucleoside triphosphate hydrolases"/>
    <property type="match status" value="1"/>
</dbReference>
<organism evidence="10 11">
    <name type="scientific">Tessaracoccus lubricantis</name>
    <dbReference type="NCBI Taxonomy" id="545543"/>
    <lineage>
        <taxon>Bacteria</taxon>
        <taxon>Bacillati</taxon>
        <taxon>Actinomycetota</taxon>
        <taxon>Actinomycetes</taxon>
        <taxon>Propionibacteriales</taxon>
        <taxon>Propionibacteriaceae</taxon>
        <taxon>Tessaracoccus</taxon>
    </lineage>
</organism>
<dbReference type="InterPro" id="IPR011698">
    <property type="entry name" value="GATase_3"/>
</dbReference>
<comment type="pathway">
    <text evidence="7">Cofactor biosynthesis; adenosylcobalamin biosynthesis; cob(II)yrinate a,c-diamide from precorrin-2 (aerobic route): step 9/10.</text>
</comment>
<keyword evidence="4 7" id="KW-0067">ATP-binding</keyword>
<dbReference type="Pfam" id="PF07685">
    <property type="entry name" value="GATase_3"/>
    <property type="match status" value="1"/>
</dbReference>
<evidence type="ECO:0000256" key="1">
    <source>
        <dbReference type="ARBA" id="ARBA00001946"/>
    </source>
</evidence>
<dbReference type="SUPFAM" id="SSF52317">
    <property type="entry name" value="Class I glutamine amidotransferase-like"/>
    <property type="match status" value="1"/>
</dbReference>
<evidence type="ECO:0000256" key="3">
    <source>
        <dbReference type="ARBA" id="ARBA00022741"/>
    </source>
</evidence>
<dbReference type="InterPro" id="IPR029062">
    <property type="entry name" value="Class_I_gatase-like"/>
</dbReference>
<keyword evidence="5 7" id="KW-0460">Magnesium</keyword>
<feature type="domain" description="CobQ/CobB/MinD/ParA nucleotide binding" evidence="8">
    <location>
        <begin position="4"/>
        <end position="189"/>
    </location>
</feature>
<dbReference type="PROSITE" id="PS51274">
    <property type="entry name" value="GATASE_COBBQ"/>
    <property type="match status" value="1"/>
</dbReference>
<dbReference type="HAMAP" id="MF_00027">
    <property type="entry name" value="CobB_CbiA"/>
    <property type="match status" value="1"/>
</dbReference>
<dbReference type="CDD" id="cd03130">
    <property type="entry name" value="GATase1_CobB"/>
    <property type="match status" value="1"/>
</dbReference>
<dbReference type="NCBIfam" id="TIGR00379">
    <property type="entry name" value="cobB"/>
    <property type="match status" value="1"/>
</dbReference>
<comment type="caution">
    <text evidence="10">The sequence shown here is derived from an EMBL/GenBank/DDBJ whole genome shotgun (WGS) entry which is preliminary data.</text>
</comment>
<proteinExistence type="inferred from homology"/>
<comment type="domain">
    <text evidence="7">Comprises of two domains. The C-terminal domain contains the binding site for glutamine and catalyzes the hydrolysis of this substrate to glutamate and ammonia. The N-terminal domain is anticipated to bind ATP and hydrogenobyrinate and catalyzes the ultimate synthesis of the diamide product. The ammonia produced via the glutaminase domain is probably translocated to the adjacent domain via a molecular tunnel, where it reacts with an activated intermediate.</text>
</comment>
<evidence type="ECO:0000313" key="11">
    <source>
        <dbReference type="Proteomes" id="UP001501521"/>
    </source>
</evidence>
<keyword evidence="6 7" id="KW-0315">Glutamine amidotransferase</keyword>
<dbReference type="InterPro" id="IPR002586">
    <property type="entry name" value="CobQ/CobB/MinD/ParA_Nub-bd_dom"/>
</dbReference>
<evidence type="ECO:0000259" key="8">
    <source>
        <dbReference type="Pfam" id="PF01656"/>
    </source>
</evidence>
<evidence type="ECO:0000256" key="7">
    <source>
        <dbReference type="HAMAP-Rule" id="MF_00027"/>
    </source>
</evidence>
<gene>
    <name evidence="7" type="primary">cobB</name>
    <name evidence="10" type="ORF">GCM10025789_18890</name>
</gene>
<keyword evidence="7" id="KW-0169">Cobalamin biosynthesis</keyword>
<dbReference type="PANTHER" id="PTHR43873:SF1">
    <property type="entry name" value="COBYRINATE A,C-DIAMIDE SYNTHASE"/>
    <property type="match status" value="1"/>
</dbReference>
<dbReference type="InterPro" id="IPR004484">
    <property type="entry name" value="CbiA/CobB_synth"/>
</dbReference>
<dbReference type="Gene3D" id="3.40.50.880">
    <property type="match status" value="1"/>
</dbReference>
<evidence type="ECO:0000259" key="9">
    <source>
        <dbReference type="Pfam" id="PF07685"/>
    </source>
</evidence>
<dbReference type="EMBL" id="BAABLV010000031">
    <property type="protein sequence ID" value="GAA4900626.1"/>
    <property type="molecule type" value="Genomic_DNA"/>
</dbReference>
<evidence type="ECO:0000256" key="2">
    <source>
        <dbReference type="ARBA" id="ARBA00022598"/>
    </source>
</evidence>
<dbReference type="CDD" id="cd05388">
    <property type="entry name" value="CobB_N"/>
    <property type="match status" value="1"/>
</dbReference>
<name>A0ABP9FG76_9ACTN</name>